<dbReference type="EMBL" id="GDID01006725">
    <property type="protein sequence ID" value="JAP89881.1"/>
    <property type="molecule type" value="Transcribed_RNA"/>
</dbReference>
<feature type="non-terminal residue" evidence="2">
    <location>
        <position position="538"/>
    </location>
</feature>
<protein>
    <submittedName>
        <fullName evidence="2">Uncharacterized protein</fullName>
    </submittedName>
</protein>
<gene>
    <name evidence="2" type="ORF">TPC1_30624</name>
</gene>
<feature type="non-terminal residue" evidence="2">
    <location>
        <position position="1"/>
    </location>
</feature>
<evidence type="ECO:0000256" key="1">
    <source>
        <dbReference type="SAM" id="Coils"/>
    </source>
</evidence>
<dbReference type="AlphaFoldDB" id="A0A146K2N6"/>
<organism evidence="2">
    <name type="scientific">Trepomonas sp. PC1</name>
    <dbReference type="NCBI Taxonomy" id="1076344"/>
    <lineage>
        <taxon>Eukaryota</taxon>
        <taxon>Metamonada</taxon>
        <taxon>Diplomonadida</taxon>
        <taxon>Hexamitidae</taxon>
        <taxon>Hexamitinae</taxon>
        <taxon>Trepomonas</taxon>
    </lineage>
</organism>
<evidence type="ECO:0000313" key="2">
    <source>
        <dbReference type="EMBL" id="JAP89881.1"/>
    </source>
</evidence>
<keyword evidence="1" id="KW-0175">Coiled coil</keyword>
<proteinExistence type="predicted"/>
<feature type="coiled-coil region" evidence="1">
    <location>
        <begin position="255"/>
        <end position="418"/>
    </location>
</feature>
<feature type="coiled-coil region" evidence="1">
    <location>
        <begin position="100"/>
        <end position="137"/>
    </location>
</feature>
<accession>A0A146K2N6</accession>
<name>A0A146K2N6_9EUKA</name>
<reference evidence="2" key="1">
    <citation type="submission" date="2015-07" db="EMBL/GenBank/DDBJ databases">
        <title>Adaptation to a free-living lifestyle via gene acquisitions in the diplomonad Trepomonas sp. PC1.</title>
        <authorList>
            <person name="Xu F."/>
            <person name="Jerlstrom-Hultqvist J."/>
            <person name="Kolisko M."/>
            <person name="Simpson A.G.B."/>
            <person name="Roger A.J."/>
            <person name="Svard S.G."/>
            <person name="Andersson J.O."/>
        </authorList>
    </citation>
    <scope>NUCLEOTIDE SEQUENCE</scope>
    <source>
        <strain evidence="2">PC1</strain>
    </source>
</reference>
<sequence length="538" mass="62634">FSINTEANSLYKSLKEERAFSELIFIKQQINPLKQILQNLKFQLQKQYLSTIDADLYVAVTKFQNIVQPARNMQQELDRAYFEATGIQKHVSPQDFVMEVKRYQNKIDILERHNSILEQQQAQQQKQKSDIQFLQLQRKYEQLSSDHQKALVDVSGFKSQLAMQQTQLQHDLQYKTRLETAKLQITSLQTQNAELKDLVQQENFAQLKLIESIKLKDAQLESYQTLLTKVQLMKNDLKTKDALNLQLQTQFETSQADYKKSIQKMEAQIQSQKDLYTKEIGHLREKIEQFSTQTSQLNEEMHSKTDSQIDLLRKEFEQQKEEYEQIIVELHSQLQNQEAVSAHDTTLELQNVISQKDQQIADLEEKVHFLAEKAESSQKIAQIEQQITSQKSQMEEMAKQKDLKLNQLANSIADVKRESRTEFVNNILKKSQIPESRSYQPQFSQVKPNVLSQFPNTSMLVSPALVLKQSEDDDSSINLLKNISFEKEIQCVDDTSSVDLLKDQVAQVMAQIKQLEQKDQMDNECIQKLRELLKDQVA</sequence>